<feature type="transmembrane region" description="Helical" evidence="2">
    <location>
        <begin position="110"/>
        <end position="131"/>
    </location>
</feature>
<dbReference type="Proteomes" id="UP000295371">
    <property type="component" value="Unassembled WGS sequence"/>
</dbReference>
<keyword evidence="2" id="KW-0812">Transmembrane</keyword>
<accession>A0A4R7JC02</accession>
<feature type="transmembrane region" description="Helical" evidence="2">
    <location>
        <begin position="74"/>
        <end position="98"/>
    </location>
</feature>
<protein>
    <submittedName>
        <fullName evidence="3">Uncharacterized protein</fullName>
    </submittedName>
</protein>
<comment type="caution">
    <text evidence="3">The sequence shown here is derived from an EMBL/GenBank/DDBJ whole genome shotgun (WGS) entry which is preliminary data.</text>
</comment>
<gene>
    <name evidence="3" type="ORF">CLV29_1807</name>
</gene>
<keyword evidence="2" id="KW-0472">Membrane</keyword>
<dbReference type="EMBL" id="SOAW01000001">
    <property type="protein sequence ID" value="TDT34153.1"/>
    <property type="molecule type" value="Genomic_DNA"/>
</dbReference>
<feature type="compositionally biased region" description="Basic residues" evidence="1">
    <location>
        <begin position="141"/>
        <end position="156"/>
    </location>
</feature>
<sequence length="183" mass="19533">MPTRSLRAVILCLAWWSPAAGPLLASRIVPREENQGVNLFGLTQAQFSAIMIGFLCGCAVMILLPLVCRQGARWLLIAFPTGLLVIAALIGASAVGLLPDQRADETVRSVGQVIILLAVLVVPPVVAALLTQRPQPSPPPRPHRTGSKRTGSRRTGSKQTGTKRAGSGRTGSRRPAQHRRTRA</sequence>
<organism evidence="3 4">
    <name type="scientific">Naumannella halotolerans</name>
    <dbReference type="NCBI Taxonomy" id="993414"/>
    <lineage>
        <taxon>Bacteria</taxon>
        <taxon>Bacillati</taxon>
        <taxon>Actinomycetota</taxon>
        <taxon>Actinomycetes</taxon>
        <taxon>Propionibacteriales</taxon>
        <taxon>Propionibacteriaceae</taxon>
        <taxon>Naumannella</taxon>
    </lineage>
</organism>
<evidence type="ECO:0000256" key="2">
    <source>
        <dbReference type="SAM" id="Phobius"/>
    </source>
</evidence>
<evidence type="ECO:0000313" key="3">
    <source>
        <dbReference type="EMBL" id="TDT34153.1"/>
    </source>
</evidence>
<evidence type="ECO:0000313" key="4">
    <source>
        <dbReference type="Proteomes" id="UP000295371"/>
    </source>
</evidence>
<feature type="region of interest" description="Disordered" evidence="1">
    <location>
        <begin position="131"/>
        <end position="183"/>
    </location>
</feature>
<dbReference type="RefSeq" id="WP_133754567.1">
    <property type="nucleotide sequence ID" value="NZ_SOAW01000001.1"/>
</dbReference>
<evidence type="ECO:0000256" key="1">
    <source>
        <dbReference type="SAM" id="MobiDB-lite"/>
    </source>
</evidence>
<keyword evidence="2" id="KW-1133">Transmembrane helix</keyword>
<dbReference type="AlphaFoldDB" id="A0A4R7JC02"/>
<feature type="compositionally biased region" description="Basic residues" evidence="1">
    <location>
        <begin position="171"/>
        <end position="183"/>
    </location>
</feature>
<name>A0A4R7JC02_9ACTN</name>
<feature type="transmembrane region" description="Helical" evidence="2">
    <location>
        <begin position="49"/>
        <end position="67"/>
    </location>
</feature>
<keyword evidence="4" id="KW-1185">Reference proteome</keyword>
<reference evidence="3 4" key="1">
    <citation type="submission" date="2019-03" db="EMBL/GenBank/DDBJ databases">
        <title>Genomic Encyclopedia of Archaeal and Bacterial Type Strains, Phase II (KMG-II): from individual species to whole genera.</title>
        <authorList>
            <person name="Goeker M."/>
        </authorList>
    </citation>
    <scope>NUCLEOTIDE SEQUENCE [LARGE SCALE GENOMIC DNA]</scope>
    <source>
        <strain evidence="3 4">DSM 24323</strain>
    </source>
</reference>
<proteinExistence type="predicted"/>